<proteinExistence type="predicted"/>
<name>A0A381UUR8_9ZZZZ</name>
<organism evidence="1">
    <name type="scientific">marine metagenome</name>
    <dbReference type="NCBI Taxonomy" id="408172"/>
    <lineage>
        <taxon>unclassified sequences</taxon>
        <taxon>metagenomes</taxon>
        <taxon>ecological metagenomes</taxon>
    </lineage>
</organism>
<accession>A0A381UUR8</accession>
<gene>
    <name evidence="1" type="ORF">METZ01_LOCUS84568</name>
</gene>
<reference evidence="1" key="1">
    <citation type="submission" date="2018-05" db="EMBL/GenBank/DDBJ databases">
        <authorList>
            <person name="Lanie J.A."/>
            <person name="Ng W.-L."/>
            <person name="Kazmierczak K.M."/>
            <person name="Andrzejewski T.M."/>
            <person name="Davidsen T.M."/>
            <person name="Wayne K.J."/>
            <person name="Tettelin H."/>
            <person name="Glass J.I."/>
            <person name="Rusch D."/>
            <person name="Podicherti R."/>
            <person name="Tsui H.-C.T."/>
            <person name="Winkler M.E."/>
        </authorList>
    </citation>
    <scope>NUCLEOTIDE SEQUENCE</scope>
</reference>
<dbReference type="EMBL" id="UINC01007155">
    <property type="protein sequence ID" value="SVA31714.1"/>
    <property type="molecule type" value="Genomic_DNA"/>
</dbReference>
<protein>
    <submittedName>
        <fullName evidence="1">Uncharacterized protein</fullName>
    </submittedName>
</protein>
<evidence type="ECO:0000313" key="1">
    <source>
        <dbReference type="EMBL" id="SVA31714.1"/>
    </source>
</evidence>
<sequence>MDITTFEKVLFQDEAGNKLIEESTVTGKKYLLAKNRNGETVTDKDFQIIAKRSGLGLNPKFYRKNGRKFVKYRGSSDTLDEMANKLASFKGL</sequence>
<dbReference type="AlphaFoldDB" id="A0A381UUR8"/>